<evidence type="ECO:0000313" key="4">
    <source>
        <dbReference type="Proteomes" id="UP000018735"/>
    </source>
</evidence>
<dbReference type="EMBL" id="CP006916">
    <property type="protein sequence ID" value="AHB99939.1"/>
    <property type="molecule type" value="Genomic_DNA"/>
</dbReference>
<feature type="signal peptide" evidence="2">
    <location>
        <begin position="1"/>
        <end position="18"/>
    </location>
</feature>
<dbReference type="AlphaFoldDB" id="A0A0F6CLG7"/>
<proteinExistence type="predicted"/>
<sequence>MKKLSKGKIAVITTTALAVATTAIITPIVFTSKNNATDSKQSSQNAAKKNKNDSNSSINGSNSSSDSSIKNNDLSFLPFLDEENTKDSKNVIIVGDEAYVSSSNGRTSEDESAPINGNQPINPVGLINISMPNIKDKEVSGNIDKPNLAVIIGSTVGAVLGASLAGISVLGYNWKNSSNRWTVPTAIDLQTRPNEVELTSIPLDSPSSNKSLLAQGKQLKDLVIDFKKENTQRNYLLPLDWFASMNDGFNTGIINPDFGDFVKFLNENPEQKDNKLAFFNYLDKNNNNKVKHFQSNLKSTDQLIEEAFSFLDDESVSSTNSSPRNSVKLPNLSAVPNEENNFGIRAAKDARKSTDDPLTALGASYEQYLSQKIDNPNKPVVLTSSNDLENLANKLVESYVKYSAKSKNGTLDSTSSEELIKNYYKFISTGKDKRANNNDVALPKLSANLDLDKVYDELKGNTLISGSNKIDKISDKIKKALIWEDPVLSTPNRGSFENLKILNKFVNGDDEIEPTSYAKVPRDRQGRPVISKPFNQVAGTFVKNNPEALERGYIYITTTRGNNQTHKREARSFFIPVVLLDKKNKAYFQNSLKLIWNDPLAKDNPYIFIQKFDQIKKENPNKHIIPHYSINNEGDLTYATLSFENTFKDREIRDQLKRSLSANDVDKVIYSSIWFDSNGVNSRVLNTQKTTVQSASRSLLKISSDSERRNEELSSPIILNAMNENSKIDSKRERTIVEDFSKLNSRTIKTKKPLKIKGLSSSNSSSNENTIRLGILDWIRNRVSNFFSSTADFFRTKFAFLRR</sequence>
<feature type="chain" id="PRO_5002501440" evidence="2">
    <location>
        <begin position="19"/>
        <end position="803"/>
    </location>
</feature>
<reference evidence="3 4" key="1">
    <citation type="journal article" date="2011" name="PLoS ONE">
        <title>Core proteome of the minimal cell: comparative proteomics of three mollicute species.</title>
        <authorList>
            <person name="Fisunov G.Y."/>
            <person name="Alexeev D.G."/>
            <person name="Bazaleev N.A."/>
            <person name="Ladygina V.G."/>
            <person name="Galyamina M.A."/>
            <person name="Kondratov I.G."/>
            <person name="Zhukova N.A."/>
            <person name="Serebryakova M.V."/>
            <person name="Demina I.A."/>
            <person name="Govorun V.M."/>
        </authorList>
    </citation>
    <scope>NUCLEOTIDE SEQUENCE [LARGE SCALE GENOMIC DNA]</scope>
    <source>
        <strain evidence="3 4">S6</strain>
    </source>
</reference>
<accession>A0A0F6CLG7</accession>
<dbReference type="RefSeq" id="WP_011883527.1">
    <property type="nucleotide sequence ID" value="NC_023030.2"/>
</dbReference>
<gene>
    <name evidence="3" type="ORF">GCW_03860</name>
</gene>
<protein>
    <submittedName>
        <fullName evidence="3">Uncharacterized protein</fullName>
    </submittedName>
</protein>
<keyword evidence="2" id="KW-0732">Signal</keyword>
<dbReference type="HOGENOM" id="CLU_018571_0_0_14"/>
<feature type="region of interest" description="Disordered" evidence="1">
    <location>
        <begin position="35"/>
        <end position="69"/>
    </location>
</feature>
<name>A0A0F6CLG7_MYCGL</name>
<organism evidence="3 4">
    <name type="scientific">Mycoplasmoides gallisepticum S6</name>
    <dbReference type="NCBI Taxonomy" id="1006581"/>
    <lineage>
        <taxon>Bacteria</taxon>
        <taxon>Bacillati</taxon>
        <taxon>Mycoplasmatota</taxon>
        <taxon>Mycoplasmoidales</taxon>
        <taxon>Mycoplasmoidaceae</taxon>
        <taxon>Mycoplasmoides</taxon>
    </lineage>
</organism>
<feature type="compositionally biased region" description="Low complexity" evidence="1">
    <location>
        <begin position="39"/>
        <end position="69"/>
    </location>
</feature>
<dbReference type="Proteomes" id="UP000018735">
    <property type="component" value="Chromosome"/>
</dbReference>
<evidence type="ECO:0000313" key="3">
    <source>
        <dbReference type="EMBL" id="AHB99939.1"/>
    </source>
</evidence>
<evidence type="ECO:0000256" key="1">
    <source>
        <dbReference type="SAM" id="MobiDB-lite"/>
    </source>
</evidence>
<evidence type="ECO:0000256" key="2">
    <source>
        <dbReference type="SAM" id="SignalP"/>
    </source>
</evidence>
<dbReference type="KEGG" id="mgz:GCW_03860"/>